<dbReference type="CDD" id="cd12797">
    <property type="entry name" value="M23_peptidase"/>
    <property type="match status" value="1"/>
</dbReference>
<proteinExistence type="predicted"/>
<keyword evidence="1" id="KW-0812">Transmembrane</keyword>
<name>A0ABY4HI61_9BACI</name>
<reference evidence="4" key="1">
    <citation type="submission" date="2022-04" db="EMBL/GenBank/DDBJ databases">
        <title>Halobacillus sp. isolated from saltern.</title>
        <authorList>
            <person name="Won M."/>
            <person name="Lee C.-M."/>
            <person name="Woen H.-Y."/>
            <person name="Kwon S.-W."/>
        </authorList>
    </citation>
    <scope>NUCLEOTIDE SEQUENCE</scope>
    <source>
        <strain evidence="4">SSHM10-5</strain>
        <plasmid evidence="4">unnamed1</plasmid>
    </source>
</reference>
<feature type="domain" description="Mannosyl-glycoprotein endo-beta-N-acetylglucosamidase-like" evidence="3">
    <location>
        <begin position="95"/>
        <end position="170"/>
    </location>
</feature>
<keyword evidence="5" id="KW-1185">Reference proteome</keyword>
<feature type="domain" description="M23ase beta-sheet core" evidence="2">
    <location>
        <begin position="247"/>
        <end position="335"/>
    </location>
</feature>
<dbReference type="Proteomes" id="UP000830326">
    <property type="component" value="Plasmid unnamed1"/>
</dbReference>
<dbReference type="Gene3D" id="2.70.70.10">
    <property type="entry name" value="Glucose Permease (Domain IIA)"/>
    <property type="match status" value="1"/>
</dbReference>
<keyword evidence="1" id="KW-0472">Membrane</keyword>
<dbReference type="EMBL" id="CP095076">
    <property type="protein sequence ID" value="UOR14082.1"/>
    <property type="molecule type" value="Genomic_DNA"/>
</dbReference>
<evidence type="ECO:0000313" key="4">
    <source>
        <dbReference type="EMBL" id="UOR14082.1"/>
    </source>
</evidence>
<dbReference type="PANTHER" id="PTHR21666">
    <property type="entry name" value="PEPTIDASE-RELATED"/>
    <property type="match status" value="1"/>
</dbReference>
<evidence type="ECO:0000259" key="2">
    <source>
        <dbReference type="Pfam" id="PF01551"/>
    </source>
</evidence>
<dbReference type="InterPro" id="IPR016047">
    <property type="entry name" value="M23ase_b-sheet_dom"/>
</dbReference>
<dbReference type="SUPFAM" id="SSF51261">
    <property type="entry name" value="Duplicated hybrid motif"/>
    <property type="match status" value="1"/>
</dbReference>
<dbReference type="InterPro" id="IPR050570">
    <property type="entry name" value="Cell_wall_metabolism_enzyme"/>
</dbReference>
<evidence type="ECO:0000256" key="1">
    <source>
        <dbReference type="SAM" id="Phobius"/>
    </source>
</evidence>
<keyword evidence="1" id="KW-1133">Transmembrane helix</keyword>
<dbReference type="Pfam" id="PF01551">
    <property type="entry name" value="Peptidase_M23"/>
    <property type="match status" value="1"/>
</dbReference>
<geneLocation type="plasmid" evidence="4 5">
    <name>unnamed1</name>
</geneLocation>
<dbReference type="InterPro" id="IPR011055">
    <property type="entry name" value="Dup_hybrid_motif"/>
</dbReference>
<evidence type="ECO:0000313" key="5">
    <source>
        <dbReference type="Proteomes" id="UP000830326"/>
    </source>
</evidence>
<dbReference type="RefSeq" id="WP_245036165.1">
    <property type="nucleotide sequence ID" value="NZ_CP095076.1"/>
</dbReference>
<dbReference type="InterPro" id="IPR002901">
    <property type="entry name" value="MGlyc_endo_b_GlcNAc-like_dom"/>
</dbReference>
<evidence type="ECO:0000259" key="3">
    <source>
        <dbReference type="Pfam" id="PF01832"/>
    </source>
</evidence>
<protein>
    <submittedName>
        <fullName evidence="4">Peptidoglycan DD-metalloendopeptidase family protein</fullName>
    </submittedName>
</protein>
<sequence length="360" mass="39433">MKETGKSILATIIMKAVLSPVGIACLAVGVICLLASIFIFFPQSEGFDKENPEANKDILNDHTGSYATCQPDGELNRELYISQFQDAGVFTGKGDIFIEVAEKYNLDPVLLASIAFHETGFGTSNLVENYNNPGGLYNSTINDFFRYDSLQAGLDAMADNLYDNYYAEGLFTIEQVGQKYAPIGVKNDPNNLNAHWIPTIKKYSSQLGGLIMHCTVTNSDGFVLPTTDPYITSEFGYRTWPDGSVEFHKGLDFDCEKPDPILAAQQGEVVYAQFNNGGYGNLVIIKHQNNVYSAYAHMSELSVQKGDQVKAKQQVGVCGTTGSSTGTHLHFEIQLGNLFGERVKPGDYLDVHNVPSLNGM</sequence>
<keyword evidence="4" id="KW-0614">Plasmid</keyword>
<dbReference type="PANTHER" id="PTHR21666:SF270">
    <property type="entry name" value="MUREIN HYDROLASE ACTIVATOR ENVC"/>
    <property type="match status" value="1"/>
</dbReference>
<accession>A0ABY4HI61</accession>
<organism evidence="4 5">
    <name type="scientific">Halobacillus amylolyticus</name>
    <dbReference type="NCBI Taxonomy" id="2932259"/>
    <lineage>
        <taxon>Bacteria</taxon>
        <taxon>Bacillati</taxon>
        <taxon>Bacillota</taxon>
        <taxon>Bacilli</taxon>
        <taxon>Bacillales</taxon>
        <taxon>Bacillaceae</taxon>
        <taxon>Halobacillus</taxon>
    </lineage>
</organism>
<gene>
    <name evidence="4" type="ORF">MUO15_21235</name>
</gene>
<feature type="transmembrane region" description="Helical" evidence="1">
    <location>
        <begin position="12"/>
        <end position="41"/>
    </location>
</feature>
<dbReference type="Pfam" id="PF01832">
    <property type="entry name" value="Glucosaminidase"/>
    <property type="match status" value="1"/>
</dbReference>